<reference evidence="2 3" key="1">
    <citation type="journal article" date="2024" name="BMC Genomics">
        <title>De novo assembly and annotation of Popillia japonica's genome with initial clues to its potential as an invasive pest.</title>
        <authorList>
            <person name="Cucini C."/>
            <person name="Boschi S."/>
            <person name="Funari R."/>
            <person name="Cardaioli E."/>
            <person name="Iannotti N."/>
            <person name="Marturano G."/>
            <person name="Paoli F."/>
            <person name="Bruttini M."/>
            <person name="Carapelli A."/>
            <person name="Frati F."/>
            <person name="Nardi F."/>
        </authorList>
    </citation>
    <scope>NUCLEOTIDE SEQUENCE [LARGE SCALE GENOMIC DNA]</scope>
    <source>
        <strain evidence="2">DMR45628</strain>
    </source>
</reference>
<dbReference type="PANTHER" id="PTHR19446">
    <property type="entry name" value="REVERSE TRANSCRIPTASES"/>
    <property type="match status" value="1"/>
</dbReference>
<proteinExistence type="predicted"/>
<keyword evidence="2" id="KW-0378">Hydrolase</keyword>
<gene>
    <name evidence="2" type="ORF">QE152_g32526</name>
</gene>
<dbReference type="Gene3D" id="3.60.10.10">
    <property type="entry name" value="Endonuclease/exonuclease/phosphatase"/>
    <property type="match status" value="1"/>
</dbReference>
<keyword evidence="2" id="KW-0255">Endonuclease</keyword>
<dbReference type="Pfam" id="PF14529">
    <property type="entry name" value="Exo_endo_phos_2"/>
    <property type="match status" value="1"/>
</dbReference>
<dbReference type="GO" id="GO:0004519">
    <property type="term" value="F:endonuclease activity"/>
    <property type="evidence" value="ECO:0007669"/>
    <property type="project" value="UniProtKB-KW"/>
</dbReference>
<comment type="caution">
    <text evidence="2">The sequence shown here is derived from an EMBL/GenBank/DDBJ whole genome shotgun (WGS) entry which is preliminary data.</text>
</comment>
<evidence type="ECO:0000313" key="2">
    <source>
        <dbReference type="EMBL" id="KAK9695526.1"/>
    </source>
</evidence>
<dbReference type="InterPro" id="IPR036691">
    <property type="entry name" value="Endo/exonu/phosph_ase_sf"/>
</dbReference>
<dbReference type="SUPFAM" id="SSF56219">
    <property type="entry name" value="DNase I-like"/>
    <property type="match status" value="1"/>
</dbReference>
<dbReference type="AlphaFoldDB" id="A0AAW1IZ36"/>
<accession>A0AAW1IZ36</accession>
<sequence>MMKVLQINVGRAYAAQDMAYATAKQRKVDILIVLEPNKKRVKSAEWLKDTRVNVAVLFLTKNLEVIGHCAGDGHLLLRLKGFDIMCCYVSPNIGMQDYREEVDRVMAMANNRKTIVLGDINAKSPQWGGHITDKKGEYWMEWIHAKDMVVINTGLAPTFVRRDTQSYIDVTIATKAITREIVNWTVLDVESLTDHRYIYFEVSGIKTGMTMGQTRTIVDWPNFRRKINAVTEEGTLTDHNICSRVISKAYKDSTKRLGRSTNTPYWWNDTVEEKRKTCSKTRRQLTRVARVQERDEQKIVEARATYKTAKRDLVRTIREAKRNCWKDLCLELDDNIWGDAYRIVTKRFNSLTPYNLSMERKKQILKDLFPITPDELGMQVTKADVTPFTLEELENAITTVMPDRAPGPDKVPPEAIKEVGCCAPEILLGVMNELLNKVPPEAIKEVGCCAPEILLGVMNKEVGCCAPEILLGVMNELLKKQEFPENWKLAKVWL</sequence>
<organism evidence="2 3">
    <name type="scientific">Popillia japonica</name>
    <name type="common">Japanese beetle</name>
    <dbReference type="NCBI Taxonomy" id="7064"/>
    <lineage>
        <taxon>Eukaryota</taxon>
        <taxon>Metazoa</taxon>
        <taxon>Ecdysozoa</taxon>
        <taxon>Arthropoda</taxon>
        <taxon>Hexapoda</taxon>
        <taxon>Insecta</taxon>
        <taxon>Pterygota</taxon>
        <taxon>Neoptera</taxon>
        <taxon>Endopterygota</taxon>
        <taxon>Coleoptera</taxon>
        <taxon>Polyphaga</taxon>
        <taxon>Scarabaeiformia</taxon>
        <taxon>Scarabaeidae</taxon>
        <taxon>Rutelinae</taxon>
        <taxon>Popillia</taxon>
    </lineage>
</organism>
<keyword evidence="2" id="KW-0540">Nuclease</keyword>
<feature type="domain" description="Endonuclease/exonuclease/phosphatase" evidence="1">
    <location>
        <begin position="83"/>
        <end position="199"/>
    </location>
</feature>
<evidence type="ECO:0000259" key="1">
    <source>
        <dbReference type="Pfam" id="PF14529"/>
    </source>
</evidence>
<name>A0AAW1IZ36_POPJA</name>
<evidence type="ECO:0000313" key="3">
    <source>
        <dbReference type="Proteomes" id="UP001458880"/>
    </source>
</evidence>
<keyword evidence="3" id="KW-1185">Reference proteome</keyword>
<dbReference type="CDD" id="cd09077">
    <property type="entry name" value="R1-I-EN"/>
    <property type="match status" value="1"/>
</dbReference>
<protein>
    <submittedName>
        <fullName evidence="2">Endonuclease-reverse transcriptase</fullName>
    </submittedName>
</protein>
<dbReference type="Proteomes" id="UP001458880">
    <property type="component" value="Unassembled WGS sequence"/>
</dbReference>
<dbReference type="EMBL" id="JASPKY010000478">
    <property type="protein sequence ID" value="KAK9695526.1"/>
    <property type="molecule type" value="Genomic_DNA"/>
</dbReference>
<dbReference type="InterPro" id="IPR005135">
    <property type="entry name" value="Endo/exonuclease/phosphatase"/>
</dbReference>